<dbReference type="PRINTS" id="PR00090">
    <property type="entry name" value="RNGDIOXGNASE"/>
</dbReference>
<dbReference type="CDD" id="cd03469">
    <property type="entry name" value="Rieske_RO_Alpha_N"/>
    <property type="match status" value="1"/>
</dbReference>
<dbReference type="SUPFAM" id="SSF55961">
    <property type="entry name" value="Bet v1-like"/>
    <property type="match status" value="1"/>
</dbReference>
<dbReference type="PANTHER" id="PTHR43756:SF5">
    <property type="entry name" value="CHOLINE MONOOXYGENASE, CHLOROPLASTIC"/>
    <property type="match status" value="1"/>
</dbReference>
<keyword evidence="6" id="KW-0411">Iron-sulfur</keyword>
<dbReference type="RefSeq" id="WP_320506386.1">
    <property type="nucleotide sequence ID" value="NZ_JAXCLW010000001.1"/>
</dbReference>
<comment type="caution">
    <text evidence="8">The sequence shown here is derived from an EMBL/GenBank/DDBJ whole genome shotgun (WGS) entry which is preliminary data.</text>
</comment>
<dbReference type="CDD" id="cd00680">
    <property type="entry name" value="RHO_alpha_C"/>
    <property type="match status" value="1"/>
</dbReference>
<dbReference type="InterPro" id="IPR036922">
    <property type="entry name" value="Rieske_2Fe-2S_sf"/>
</dbReference>
<dbReference type="Proteomes" id="UP001279642">
    <property type="component" value="Unassembled WGS sequence"/>
</dbReference>
<keyword evidence="2" id="KW-0001">2Fe-2S</keyword>
<evidence type="ECO:0000313" key="9">
    <source>
        <dbReference type="Proteomes" id="UP001279642"/>
    </source>
</evidence>
<evidence type="ECO:0000256" key="5">
    <source>
        <dbReference type="ARBA" id="ARBA00023004"/>
    </source>
</evidence>
<dbReference type="GO" id="GO:0051213">
    <property type="term" value="F:dioxygenase activity"/>
    <property type="evidence" value="ECO:0007669"/>
    <property type="project" value="UniProtKB-KW"/>
</dbReference>
<dbReference type="EMBL" id="JAXCLW010000001">
    <property type="protein sequence ID" value="MDY0881317.1"/>
    <property type="molecule type" value="Genomic_DNA"/>
</dbReference>
<evidence type="ECO:0000256" key="6">
    <source>
        <dbReference type="ARBA" id="ARBA00023014"/>
    </source>
</evidence>
<dbReference type="PANTHER" id="PTHR43756">
    <property type="entry name" value="CHOLINE MONOOXYGENASE, CHLOROPLASTIC"/>
    <property type="match status" value="1"/>
</dbReference>
<dbReference type="Gene3D" id="2.102.10.10">
    <property type="entry name" value="Rieske [2Fe-2S] iron-sulphur domain"/>
    <property type="match status" value="1"/>
</dbReference>
<keyword evidence="4 8" id="KW-0560">Oxidoreductase</keyword>
<keyword evidence="5" id="KW-0408">Iron</keyword>
<comment type="cofactor">
    <cofactor evidence="1">
        <name>Fe cation</name>
        <dbReference type="ChEBI" id="CHEBI:24875"/>
    </cofactor>
</comment>
<evidence type="ECO:0000256" key="1">
    <source>
        <dbReference type="ARBA" id="ARBA00001962"/>
    </source>
</evidence>
<keyword evidence="3" id="KW-0479">Metal-binding</keyword>
<proteinExistence type="predicted"/>
<dbReference type="InterPro" id="IPR001663">
    <property type="entry name" value="Rng_hydr_dOase-A"/>
</dbReference>
<gene>
    <name evidence="8" type="ORF">SMD27_00535</name>
</gene>
<feature type="domain" description="Rieske" evidence="7">
    <location>
        <begin position="51"/>
        <end position="159"/>
    </location>
</feature>
<evidence type="ECO:0000256" key="3">
    <source>
        <dbReference type="ARBA" id="ARBA00022723"/>
    </source>
</evidence>
<evidence type="ECO:0000259" key="7">
    <source>
        <dbReference type="PROSITE" id="PS51296"/>
    </source>
</evidence>
<dbReference type="Pfam" id="PF00848">
    <property type="entry name" value="Ring_hydroxyl_A"/>
    <property type="match status" value="1"/>
</dbReference>
<dbReference type="InterPro" id="IPR017941">
    <property type="entry name" value="Rieske_2Fe-2S"/>
</dbReference>
<evidence type="ECO:0000256" key="4">
    <source>
        <dbReference type="ARBA" id="ARBA00023002"/>
    </source>
</evidence>
<keyword evidence="9" id="KW-1185">Reference proteome</keyword>
<dbReference type="InterPro" id="IPR015879">
    <property type="entry name" value="Ring_hydroxy_dOase_asu_C_dom"/>
</dbReference>
<dbReference type="Gene3D" id="3.90.380.10">
    <property type="entry name" value="Naphthalene 1,2-dioxygenase Alpha Subunit, Chain A, domain 1"/>
    <property type="match status" value="2"/>
</dbReference>
<evidence type="ECO:0000313" key="8">
    <source>
        <dbReference type="EMBL" id="MDY0881317.1"/>
    </source>
</evidence>
<evidence type="ECO:0000256" key="2">
    <source>
        <dbReference type="ARBA" id="ARBA00022714"/>
    </source>
</evidence>
<dbReference type="EC" id="1.14.13.-" evidence="8"/>
<keyword evidence="8" id="KW-0223">Dioxygenase</keyword>
<organism evidence="8 9">
    <name type="scientific">Dongia soli</name>
    <dbReference type="NCBI Taxonomy" id="600628"/>
    <lineage>
        <taxon>Bacteria</taxon>
        <taxon>Pseudomonadati</taxon>
        <taxon>Pseudomonadota</taxon>
        <taxon>Alphaproteobacteria</taxon>
        <taxon>Rhodospirillales</taxon>
        <taxon>Dongiaceae</taxon>
        <taxon>Dongia</taxon>
    </lineage>
</organism>
<reference evidence="8 9" key="1">
    <citation type="journal article" date="2016" name="Antonie Van Leeuwenhoek">
        <title>Dongia soli sp. nov., isolated from soil from Dokdo, Korea.</title>
        <authorList>
            <person name="Kim D.U."/>
            <person name="Lee H."/>
            <person name="Kim H."/>
            <person name="Kim S.G."/>
            <person name="Ka J.O."/>
        </authorList>
    </citation>
    <scope>NUCLEOTIDE SEQUENCE [LARGE SCALE GENOMIC DNA]</scope>
    <source>
        <strain evidence="8 9">D78</strain>
    </source>
</reference>
<dbReference type="Pfam" id="PF00355">
    <property type="entry name" value="Rieske"/>
    <property type="match status" value="1"/>
</dbReference>
<name>A0ABU5E600_9PROT</name>
<protein>
    <submittedName>
        <fullName evidence="8">Aromatic ring-hydroxylating dioxygenase subunit alpha</fullName>
        <ecNumber evidence="8">1.14.13.-</ecNumber>
    </submittedName>
</protein>
<accession>A0ABU5E600</accession>
<sequence length="412" mass="46806">MTATQAATTSITTPANFRNEGNGLPRALPAWTYRNAELIELEYERLILPSWQFVCHINQVKNPGDFATLDLMRDSIIVMRGKDKALRAFMNVCRHRGAKLLDGSGTCKHRLVCPYHAWSYNFDGSLAAVPAEHTFPGLDKQEFGLRPVELEVVLGLVFIRVIPGGPSLKEMWGDYVDLVADYRLEDMVPVDEPWTDIWQCNWKVGVDNNLENYHIPLGHPGYHRMLDNDLQGFINVHGVAGSKSVLKDKPSPNWVERFYQQMAPEVLRDLPEEIRRTWYFFTLPPNIGIDIYPDSMDVFQILPRGAETCVVRYPVYRRPKENREQRVLRYLNGRINRQVGAEDRELCERVQLGIGSRGYEAGPLSSYEVALKDFHDRVRAVCPVTTLPKAPGAGSLRQRNAELSAAVKRSGN</sequence>
<dbReference type="PROSITE" id="PS51296">
    <property type="entry name" value="RIESKE"/>
    <property type="match status" value="1"/>
</dbReference>
<dbReference type="SUPFAM" id="SSF50022">
    <property type="entry name" value="ISP domain"/>
    <property type="match status" value="1"/>
</dbReference>